<dbReference type="SUPFAM" id="SSF46600">
    <property type="entry name" value="C-terminal UvrC-binding domain of UvrB"/>
    <property type="match status" value="1"/>
</dbReference>
<keyword evidence="3" id="KW-1185">Reference proteome</keyword>
<dbReference type="AlphaFoldDB" id="A0A0W1ASV4"/>
<dbReference type="GO" id="GO:1990169">
    <property type="term" value="P:stress response to copper ion"/>
    <property type="evidence" value="ECO:0007669"/>
    <property type="project" value="TreeGrafter"/>
</dbReference>
<dbReference type="GO" id="GO:1990170">
    <property type="term" value="P:stress response to cadmium ion"/>
    <property type="evidence" value="ECO:0007669"/>
    <property type="project" value="TreeGrafter"/>
</dbReference>
<dbReference type="GO" id="GO:0046870">
    <property type="term" value="F:cadmium ion binding"/>
    <property type="evidence" value="ECO:0007669"/>
    <property type="project" value="TreeGrafter"/>
</dbReference>
<dbReference type="Gene3D" id="4.10.860.10">
    <property type="entry name" value="UVR domain"/>
    <property type="match status" value="1"/>
</dbReference>
<dbReference type="GO" id="GO:0005507">
    <property type="term" value="F:copper ion binding"/>
    <property type="evidence" value="ECO:0007669"/>
    <property type="project" value="TreeGrafter"/>
</dbReference>
<dbReference type="InterPro" id="IPR001943">
    <property type="entry name" value="UVR_dom"/>
</dbReference>
<protein>
    <recommendedName>
        <fullName evidence="1">UVR domain-containing protein</fullName>
    </recommendedName>
</protein>
<dbReference type="InterPro" id="IPR025542">
    <property type="entry name" value="YacH"/>
</dbReference>
<proteinExistence type="predicted"/>
<gene>
    <name evidence="2" type="ORF">UQ64_26590</name>
</gene>
<reference evidence="2 3" key="1">
    <citation type="journal article" date="2015" name="Int. Biodeterior. Biodegradation">
        <title>Physiological and genetic screening methods for the isolation of methyl tert-butyl ether-degrading bacteria for bioremediation purposes.</title>
        <authorList>
            <person name="Guisado I.M."/>
            <person name="Purswani J."/>
            <person name="Gonzalez Lopez J."/>
            <person name="Pozo C."/>
        </authorList>
    </citation>
    <scope>NUCLEOTIDE SEQUENCE [LARGE SCALE GENOMIC DNA]</scope>
    <source>
        <strain evidence="2 3">SH7</strain>
    </source>
</reference>
<accession>A0A0W1ASV4</accession>
<dbReference type="PROSITE" id="PS50151">
    <property type="entry name" value="UVR"/>
    <property type="match status" value="1"/>
</dbReference>
<dbReference type="InterPro" id="IPR036876">
    <property type="entry name" value="UVR_dom_sf"/>
</dbReference>
<feature type="domain" description="UVR" evidence="1">
    <location>
        <begin position="135"/>
        <end position="170"/>
    </location>
</feature>
<name>A0A0W1ASV4_9BACL</name>
<evidence type="ECO:0000313" key="3">
    <source>
        <dbReference type="Proteomes" id="UP000054709"/>
    </source>
</evidence>
<organism evidence="2 3">
    <name type="scientific">Paenibacillus etheri</name>
    <dbReference type="NCBI Taxonomy" id="1306852"/>
    <lineage>
        <taxon>Bacteria</taxon>
        <taxon>Bacillati</taxon>
        <taxon>Bacillota</taxon>
        <taxon>Bacilli</taxon>
        <taxon>Bacillales</taxon>
        <taxon>Paenibacillaceae</taxon>
        <taxon>Paenibacillus</taxon>
    </lineage>
</organism>
<dbReference type="EMBL" id="LCZJ02000036">
    <property type="protein sequence ID" value="KTD84352.1"/>
    <property type="molecule type" value="Genomic_DNA"/>
</dbReference>
<dbReference type="PANTHER" id="PTHR38430">
    <property type="entry name" value="PROTEIN-ARGININE KINASE ACTIVATOR PROTEIN"/>
    <property type="match status" value="1"/>
</dbReference>
<dbReference type="GO" id="GO:0050897">
    <property type="term" value="F:cobalt ion binding"/>
    <property type="evidence" value="ECO:0007669"/>
    <property type="project" value="TreeGrafter"/>
</dbReference>
<evidence type="ECO:0000259" key="1">
    <source>
        <dbReference type="PROSITE" id="PS50151"/>
    </source>
</evidence>
<sequence length="174" mass="19364">MQCQECGVKPATLHFTKIVNGEKTEFHICESCAREKGELIPGTAGGFSIHSLLSGLLDLEGAGKEKSAATKTTQSLQCENCGMTYSQFSKLGRFGCSSCYKYFNSALDPLFKRVHGSTSHVGKIPKRAGAQIVFKRQIDELKQELQQSIIQEEFEKAAELRDQIRKLEKEITQE</sequence>
<dbReference type="PIRSF" id="PIRSF015034">
    <property type="entry name" value="YacH"/>
    <property type="match status" value="1"/>
</dbReference>
<dbReference type="Proteomes" id="UP000054709">
    <property type="component" value="Unassembled WGS sequence"/>
</dbReference>
<dbReference type="Pfam" id="PF02151">
    <property type="entry name" value="UVR"/>
    <property type="match status" value="1"/>
</dbReference>
<dbReference type="OrthoDB" id="9788704at2"/>
<dbReference type="RefSeq" id="WP_060625851.1">
    <property type="nucleotide sequence ID" value="NZ_LCZJ02000036.1"/>
</dbReference>
<dbReference type="PANTHER" id="PTHR38430:SF1">
    <property type="entry name" value="PROTEIN-ARGININE KINASE ACTIVATOR PROTEIN"/>
    <property type="match status" value="1"/>
</dbReference>
<evidence type="ECO:0000313" key="2">
    <source>
        <dbReference type="EMBL" id="KTD84352.1"/>
    </source>
</evidence>
<dbReference type="GO" id="GO:0008270">
    <property type="term" value="F:zinc ion binding"/>
    <property type="evidence" value="ECO:0007669"/>
    <property type="project" value="TreeGrafter"/>
</dbReference>
<comment type="caution">
    <text evidence="2">The sequence shown here is derived from an EMBL/GenBank/DDBJ whole genome shotgun (WGS) entry which is preliminary data.</text>
</comment>